<dbReference type="HOGENOM" id="CLU_2526531_0_0_12"/>
<dbReference type="GeneID" id="302999115"/>
<gene>
    <name evidence="1" type="ordered locus">Tresu_1992</name>
</gene>
<proteinExistence type="predicted"/>
<evidence type="ECO:0000313" key="2">
    <source>
        <dbReference type="Proteomes" id="UP000006852"/>
    </source>
</evidence>
<evidence type="ECO:0000313" key="1">
    <source>
        <dbReference type="EMBL" id="AEB14866.1"/>
    </source>
</evidence>
<accession>F2NTE3</accession>
<dbReference type="STRING" id="869209.Tresu_1992"/>
<organism evidence="1 2">
    <name type="scientific">Treponema succinifaciens (strain ATCC 33096 / DSM 2489 / 6091)</name>
    <dbReference type="NCBI Taxonomy" id="869209"/>
    <lineage>
        <taxon>Bacteria</taxon>
        <taxon>Pseudomonadati</taxon>
        <taxon>Spirochaetota</taxon>
        <taxon>Spirochaetia</taxon>
        <taxon>Spirochaetales</taxon>
        <taxon>Treponemataceae</taxon>
        <taxon>Treponema</taxon>
    </lineage>
</organism>
<keyword evidence="2" id="KW-1185">Reference proteome</keyword>
<dbReference type="KEGG" id="tsu:Tresu_1992"/>
<dbReference type="Proteomes" id="UP000006852">
    <property type="component" value="Chromosome"/>
</dbReference>
<reference evidence="1 2" key="1">
    <citation type="journal article" date="2011" name="Stand. Genomic Sci.">
        <title>Complete genome sequence of Treponema succinifaciens type strain (6091).</title>
        <authorList>
            <person name="Han C."/>
            <person name="Gronow S."/>
            <person name="Teshima H."/>
            <person name="Lapidus A."/>
            <person name="Nolan M."/>
            <person name="Lucas S."/>
            <person name="Hammon N."/>
            <person name="Deshpande S."/>
            <person name="Cheng J.F."/>
            <person name="Zeytun A."/>
            <person name="Tapia R."/>
            <person name="Goodwin L."/>
            <person name="Pitluck S."/>
            <person name="Liolios K."/>
            <person name="Pagani I."/>
            <person name="Ivanova N."/>
            <person name="Mavromatis K."/>
            <person name="Mikhailova N."/>
            <person name="Huntemann M."/>
            <person name="Pati A."/>
            <person name="Chen A."/>
            <person name="Palaniappan K."/>
            <person name="Land M."/>
            <person name="Hauser L."/>
            <person name="Brambilla E.M."/>
            <person name="Rohde M."/>
            <person name="Goker M."/>
            <person name="Woyke T."/>
            <person name="Bristow J."/>
            <person name="Eisen J.A."/>
            <person name="Markowitz V."/>
            <person name="Hugenholtz P."/>
            <person name="Kyrpides N.C."/>
            <person name="Klenk H.P."/>
            <person name="Detter J.C."/>
        </authorList>
    </citation>
    <scope>NUCLEOTIDE SEQUENCE [LARGE SCALE GENOMIC DNA]</scope>
    <source>
        <strain evidence="2">ATCC 33096 / DSM 2489 / 6091</strain>
    </source>
</reference>
<name>F2NTE3_TRES6</name>
<dbReference type="RefSeq" id="WP_013702123.1">
    <property type="nucleotide sequence ID" value="NC_015385.1"/>
</dbReference>
<sequence>MALNNTNNTGANWGKSPNKCYLLCPNCKEVVMSYHTNSGSRDIIDCPKCKQQIKAKKAVSYGMFEVVNNPDDRVALFIPEIYLT</sequence>
<reference evidence="2" key="2">
    <citation type="submission" date="2011-04" db="EMBL/GenBank/DDBJ databases">
        <title>The complete genome of chromosome of Treponema succinifaciens DSM 2489.</title>
        <authorList>
            <person name="Lucas S."/>
            <person name="Copeland A."/>
            <person name="Lapidus A."/>
            <person name="Bruce D."/>
            <person name="Goodwin L."/>
            <person name="Pitluck S."/>
            <person name="Peters L."/>
            <person name="Kyrpides N."/>
            <person name="Mavromatis K."/>
            <person name="Ivanova N."/>
            <person name="Ovchinnikova G."/>
            <person name="Teshima H."/>
            <person name="Detter J.C."/>
            <person name="Tapia R."/>
            <person name="Han C."/>
            <person name="Land M."/>
            <person name="Hauser L."/>
            <person name="Markowitz V."/>
            <person name="Cheng J.-F."/>
            <person name="Hugenholtz P."/>
            <person name="Woyke T."/>
            <person name="Wu D."/>
            <person name="Gronow S."/>
            <person name="Wellnitz S."/>
            <person name="Brambilla E."/>
            <person name="Klenk H.-P."/>
            <person name="Eisen J.A."/>
        </authorList>
    </citation>
    <scope>NUCLEOTIDE SEQUENCE [LARGE SCALE GENOMIC DNA]</scope>
    <source>
        <strain evidence="2">ATCC 33096 / DSM 2489 / 6091</strain>
    </source>
</reference>
<dbReference type="AlphaFoldDB" id="F2NTE3"/>
<protein>
    <submittedName>
        <fullName evidence="1">Uncharacterized protein</fullName>
    </submittedName>
</protein>
<dbReference type="EMBL" id="CP002631">
    <property type="protein sequence ID" value="AEB14866.1"/>
    <property type="molecule type" value="Genomic_DNA"/>
</dbReference>